<proteinExistence type="predicted"/>
<gene>
    <name evidence="1" type="primary">RvY_02744-1</name>
    <name evidence="1" type="synonym">RvY_02744.1</name>
    <name evidence="1" type="ORF">RvY_02744</name>
</gene>
<reference evidence="1 2" key="1">
    <citation type="journal article" date="2016" name="Nat. Commun.">
        <title>Extremotolerant tardigrade genome and improved radiotolerance of human cultured cells by tardigrade-unique protein.</title>
        <authorList>
            <person name="Hashimoto T."/>
            <person name="Horikawa D.D."/>
            <person name="Saito Y."/>
            <person name="Kuwahara H."/>
            <person name="Kozuka-Hata H."/>
            <person name="Shin-I T."/>
            <person name="Minakuchi Y."/>
            <person name="Ohishi K."/>
            <person name="Motoyama A."/>
            <person name="Aizu T."/>
            <person name="Enomoto A."/>
            <person name="Kondo K."/>
            <person name="Tanaka S."/>
            <person name="Hara Y."/>
            <person name="Koshikawa S."/>
            <person name="Sagara H."/>
            <person name="Miura T."/>
            <person name="Yokobori S."/>
            <person name="Miyagawa K."/>
            <person name="Suzuki Y."/>
            <person name="Kubo T."/>
            <person name="Oyama M."/>
            <person name="Kohara Y."/>
            <person name="Fujiyama A."/>
            <person name="Arakawa K."/>
            <person name="Katayama T."/>
            <person name="Toyoda A."/>
            <person name="Kunieda T."/>
        </authorList>
    </citation>
    <scope>NUCLEOTIDE SEQUENCE [LARGE SCALE GENOMIC DNA]</scope>
    <source>
        <strain evidence="1 2">YOKOZUNA-1</strain>
    </source>
</reference>
<dbReference type="EMBL" id="BDGG01000001">
    <property type="protein sequence ID" value="GAU90309.1"/>
    <property type="molecule type" value="Genomic_DNA"/>
</dbReference>
<organism evidence="1 2">
    <name type="scientific">Ramazzottius varieornatus</name>
    <name type="common">Water bear</name>
    <name type="synonym">Tardigrade</name>
    <dbReference type="NCBI Taxonomy" id="947166"/>
    <lineage>
        <taxon>Eukaryota</taxon>
        <taxon>Metazoa</taxon>
        <taxon>Ecdysozoa</taxon>
        <taxon>Tardigrada</taxon>
        <taxon>Eutardigrada</taxon>
        <taxon>Parachela</taxon>
        <taxon>Hypsibioidea</taxon>
        <taxon>Ramazzottiidae</taxon>
        <taxon>Ramazzottius</taxon>
    </lineage>
</organism>
<evidence type="ECO:0000313" key="2">
    <source>
        <dbReference type="Proteomes" id="UP000186922"/>
    </source>
</evidence>
<protein>
    <submittedName>
        <fullName evidence="1">Uncharacterized protein</fullName>
    </submittedName>
</protein>
<sequence>MAKVKIAKGPLSLLTVKRSKLTKNSQHQLVKKKARRSPLLCIVPPLQRFLQKGFFSANRILN</sequence>
<keyword evidence="2" id="KW-1185">Reference proteome</keyword>
<accession>A0A1D1UKS7</accession>
<dbReference type="Proteomes" id="UP000186922">
    <property type="component" value="Unassembled WGS sequence"/>
</dbReference>
<comment type="caution">
    <text evidence="1">The sequence shown here is derived from an EMBL/GenBank/DDBJ whole genome shotgun (WGS) entry which is preliminary data.</text>
</comment>
<name>A0A1D1UKS7_RAMVA</name>
<evidence type="ECO:0000313" key="1">
    <source>
        <dbReference type="EMBL" id="GAU90309.1"/>
    </source>
</evidence>
<dbReference type="AlphaFoldDB" id="A0A1D1UKS7"/>